<dbReference type="InterPro" id="IPR019692">
    <property type="entry name" value="CFP-6_PH"/>
</dbReference>
<reference evidence="3 4" key="1">
    <citation type="submission" date="2016-10" db="EMBL/GenBank/DDBJ databases">
        <authorList>
            <person name="de Groot N.N."/>
        </authorList>
    </citation>
    <scope>NUCLEOTIDE SEQUENCE [LARGE SCALE GENOMIC DNA]</scope>
    <source>
        <strain evidence="3 4">DSM 23142</strain>
    </source>
</reference>
<evidence type="ECO:0000259" key="2">
    <source>
        <dbReference type="Pfam" id="PF10756"/>
    </source>
</evidence>
<dbReference type="Pfam" id="PF10756">
    <property type="entry name" value="bPH_6"/>
    <property type="match status" value="1"/>
</dbReference>
<feature type="transmembrane region" description="Helical" evidence="1">
    <location>
        <begin position="40"/>
        <end position="58"/>
    </location>
</feature>
<dbReference type="EMBL" id="LT629692">
    <property type="protein sequence ID" value="SDH06524.1"/>
    <property type="molecule type" value="Genomic_DNA"/>
</dbReference>
<dbReference type="Proteomes" id="UP000199009">
    <property type="component" value="Chromosome I"/>
</dbReference>
<keyword evidence="4" id="KW-1185">Reference proteome</keyword>
<keyword evidence="1" id="KW-0472">Membrane</keyword>
<accession>A0A1G7ZCW5</accession>
<feature type="transmembrane region" description="Helical" evidence="1">
    <location>
        <begin position="12"/>
        <end position="33"/>
    </location>
</feature>
<gene>
    <name evidence="3" type="ORF">SAMN04489810_2019</name>
</gene>
<protein>
    <submittedName>
        <fullName evidence="3">PH domain-containing protein</fullName>
    </submittedName>
</protein>
<keyword evidence="1" id="KW-0812">Transmembrane</keyword>
<feature type="domain" description="Low molecular weight protein antigen 6 PH" evidence="2">
    <location>
        <begin position="59"/>
        <end position="115"/>
    </location>
</feature>
<name>A0A1G7ZCW5_9MICO</name>
<keyword evidence="1" id="KW-1133">Transmembrane helix</keyword>
<dbReference type="OrthoDB" id="5148800at2"/>
<evidence type="ECO:0000313" key="3">
    <source>
        <dbReference type="EMBL" id="SDH06524.1"/>
    </source>
</evidence>
<feature type="transmembrane region" description="Helical" evidence="1">
    <location>
        <begin position="181"/>
        <end position="201"/>
    </location>
</feature>
<proteinExistence type="predicted"/>
<evidence type="ECO:0000313" key="4">
    <source>
        <dbReference type="Proteomes" id="UP000199009"/>
    </source>
</evidence>
<dbReference type="STRING" id="370764.SAMN04489810_2019"/>
<dbReference type="AlphaFoldDB" id="A0A1G7ZCW5"/>
<evidence type="ECO:0000256" key="1">
    <source>
        <dbReference type="SAM" id="Phobius"/>
    </source>
</evidence>
<organism evidence="3 4">
    <name type="scientific">Microbacterium pygmaeum</name>
    <dbReference type="NCBI Taxonomy" id="370764"/>
    <lineage>
        <taxon>Bacteria</taxon>
        <taxon>Bacillati</taxon>
        <taxon>Actinomycetota</taxon>
        <taxon>Actinomycetes</taxon>
        <taxon>Micrococcales</taxon>
        <taxon>Microbacteriaceae</taxon>
        <taxon>Microbacterium</taxon>
    </lineage>
</organism>
<sequence length="202" mass="21655">MAFQEVLYRPVFGRVLAVATVVVCAIGMIALVLGDAASALRYAWPIVLVAVVAWALFWRPSLRVQEHGITVSNVLRTYFVPWPAIERIDTRFSLTLFTAAGKVPVWAAPAPGRHRTLGLARQDFDGVGESARGAHGGLRPADAVSTPSGNLAQLIRGHWERLRDSGMLDAGVDPDANTVTWHWATITAILVLAAASAIGILA</sequence>
<dbReference type="RefSeq" id="WP_091489324.1">
    <property type="nucleotide sequence ID" value="NZ_LT629692.1"/>
</dbReference>